<protein>
    <recommendedName>
        <fullName evidence="6">RING-type domain-containing protein</fullName>
    </recommendedName>
</protein>
<feature type="domain" description="RING-type" evidence="6">
    <location>
        <begin position="27"/>
        <end position="87"/>
    </location>
</feature>
<keyword evidence="3" id="KW-0862">Zinc</keyword>
<feature type="region of interest" description="Disordered" evidence="5">
    <location>
        <begin position="319"/>
        <end position="357"/>
    </location>
</feature>
<dbReference type="Gene3D" id="3.30.40.10">
    <property type="entry name" value="Zinc/RING finger domain, C3HC4 (zinc finger)"/>
    <property type="match status" value="1"/>
</dbReference>
<evidence type="ECO:0000256" key="5">
    <source>
        <dbReference type="SAM" id="MobiDB-lite"/>
    </source>
</evidence>
<accession>A0A7S4DXC8</accession>
<proteinExistence type="predicted"/>
<dbReference type="InterPro" id="IPR013083">
    <property type="entry name" value="Znf_RING/FYVE/PHD"/>
</dbReference>
<dbReference type="EMBL" id="HBIV01039564">
    <property type="protein sequence ID" value="CAE0676313.1"/>
    <property type="molecule type" value="Transcribed_RNA"/>
</dbReference>
<evidence type="ECO:0000256" key="1">
    <source>
        <dbReference type="ARBA" id="ARBA00022723"/>
    </source>
</evidence>
<dbReference type="InterPro" id="IPR001841">
    <property type="entry name" value="Znf_RING"/>
</dbReference>
<feature type="compositionally biased region" description="Low complexity" evidence="5">
    <location>
        <begin position="341"/>
        <end position="357"/>
    </location>
</feature>
<dbReference type="Pfam" id="PF13445">
    <property type="entry name" value="zf-RING_UBOX"/>
    <property type="match status" value="1"/>
</dbReference>
<dbReference type="GO" id="GO:0008270">
    <property type="term" value="F:zinc ion binding"/>
    <property type="evidence" value="ECO:0007669"/>
    <property type="project" value="UniProtKB-KW"/>
</dbReference>
<gene>
    <name evidence="7" type="ORF">LGLO00237_LOCUS28091</name>
</gene>
<dbReference type="PROSITE" id="PS50089">
    <property type="entry name" value="ZF_RING_2"/>
    <property type="match status" value="1"/>
</dbReference>
<evidence type="ECO:0000256" key="4">
    <source>
        <dbReference type="PROSITE-ProRule" id="PRU00175"/>
    </source>
</evidence>
<evidence type="ECO:0000256" key="2">
    <source>
        <dbReference type="ARBA" id="ARBA00022771"/>
    </source>
</evidence>
<sequence length="357" mass="38851">MASSPPQPQPASESKALQLAKDAQYKCAVCMEPFAAPVTITCGHTYCRYCIGIVVLQEAANSRTAQEKGNRGGAAAEEGGPRCPMCREKMTGQLRECKKIDEAMVAAKAWGNDARVFCAKVATAYDNDTDKTLSHSARLRLIFEDGSVSGDVMWARADGTPRRDTVSRIAGTWDHKTGAFSAKAYATTWQTDLNKQWARYKPQHVKGQFRSMGYGETQEKKNTWESWTGKLVKRAEGEEGCWVLTDGAFKIEDSNSNRQSGGVLMMMVEEDGKEKLEAHYDKYIRDNAPKKQEKSFLSSFLAAPSKTKKKSSAGGGGLAFRNLWAHSSPDPSAFQGETVKRGTATSGAAAAAASSRS</sequence>
<dbReference type="AlphaFoldDB" id="A0A7S4DXC8"/>
<name>A0A7S4DXC8_9EUKA</name>
<organism evidence="7">
    <name type="scientific">Lotharella globosa</name>
    <dbReference type="NCBI Taxonomy" id="91324"/>
    <lineage>
        <taxon>Eukaryota</taxon>
        <taxon>Sar</taxon>
        <taxon>Rhizaria</taxon>
        <taxon>Cercozoa</taxon>
        <taxon>Chlorarachniophyceae</taxon>
        <taxon>Lotharella</taxon>
    </lineage>
</organism>
<evidence type="ECO:0000256" key="3">
    <source>
        <dbReference type="ARBA" id="ARBA00022833"/>
    </source>
</evidence>
<dbReference type="InterPro" id="IPR027370">
    <property type="entry name" value="Znf-RING_euk"/>
</dbReference>
<dbReference type="InterPro" id="IPR017907">
    <property type="entry name" value="Znf_RING_CS"/>
</dbReference>
<dbReference type="SMART" id="SM00184">
    <property type="entry name" value="RING"/>
    <property type="match status" value="1"/>
</dbReference>
<dbReference type="PROSITE" id="PS00518">
    <property type="entry name" value="ZF_RING_1"/>
    <property type="match status" value="1"/>
</dbReference>
<dbReference type="SUPFAM" id="SSF57850">
    <property type="entry name" value="RING/U-box"/>
    <property type="match status" value="1"/>
</dbReference>
<evidence type="ECO:0000259" key="6">
    <source>
        <dbReference type="PROSITE" id="PS50089"/>
    </source>
</evidence>
<keyword evidence="2 4" id="KW-0863">Zinc-finger</keyword>
<reference evidence="7" key="1">
    <citation type="submission" date="2021-01" db="EMBL/GenBank/DDBJ databases">
        <authorList>
            <person name="Corre E."/>
            <person name="Pelletier E."/>
            <person name="Niang G."/>
            <person name="Scheremetjew M."/>
            <person name="Finn R."/>
            <person name="Kale V."/>
            <person name="Holt S."/>
            <person name="Cochrane G."/>
            <person name="Meng A."/>
            <person name="Brown T."/>
            <person name="Cohen L."/>
        </authorList>
    </citation>
    <scope>NUCLEOTIDE SEQUENCE</scope>
    <source>
        <strain evidence="7">CCCM811</strain>
    </source>
</reference>
<keyword evidence="1" id="KW-0479">Metal-binding</keyword>
<evidence type="ECO:0000313" key="7">
    <source>
        <dbReference type="EMBL" id="CAE0676313.1"/>
    </source>
</evidence>